<dbReference type="Pfam" id="PF00078">
    <property type="entry name" value="RVT_1"/>
    <property type="match status" value="1"/>
</dbReference>
<keyword evidence="3" id="KW-1185">Reference proteome</keyword>
<evidence type="ECO:0000313" key="2">
    <source>
        <dbReference type="EMBL" id="KAL3687808.1"/>
    </source>
</evidence>
<evidence type="ECO:0000313" key="3">
    <source>
        <dbReference type="Proteomes" id="UP001633002"/>
    </source>
</evidence>
<sequence>MEQIEGPPCSFTVEEITAELGKLKSRKAGDLLGLKVELVRWGGQTLLQYVSRFFGEVCKDGLPREWTFRKVVSLYKTGPRTEPSSYRTIMIGNVFSKIFGRILETRLNSWCEENAVRTPAQAGFRKSFSTLDHVLTLRVLMENAQRNHEPLYLLFVDFSKAFVTVSRSRLGDRLSELGVPEELRNAISQLYQVVTAKVSQHDDGVLSTLGVIHGCSLSPTLFGLFIDSLYDLTENQNLGVLLGSLRIGILLFADDIVLVAKDPDQMRTHIDNLTSFCEETGSPTYYYWQRRAVSLSRLKLLSPPYSFLGESKVRIRSDTPHRRDPVPSAAQLQAEVVQLTAFCESSGMKVNLIKTMWMQIGGDSGMSLAFQGENIKKCLVYKYLGLEFASSLRWTACIQSRSKYGLRALFSFFGKCKEIYLVEWKVRKRLFNTLIQSVMLYGAPVWGPALPRTSWKLLERVQKLFLQEELGVRSQIPYDLLLLETGRLPIEVD</sequence>
<reference evidence="2 3" key="1">
    <citation type="submission" date="2024-09" db="EMBL/GenBank/DDBJ databases">
        <title>Chromosome-scale assembly of Riccia sorocarpa.</title>
        <authorList>
            <person name="Paukszto L."/>
        </authorList>
    </citation>
    <scope>NUCLEOTIDE SEQUENCE [LARGE SCALE GENOMIC DNA]</scope>
    <source>
        <strain evidence="2">LP-2024</strain>
        <tissue evidence="2">Aerial parts of the thallus</tissue>
    </source>
</reference>
<dbReference type="CDD" id="cd01650">
    <property type="entry name" value="RT_nLTR_like"/>
    <property type="match status" value="1"/>
</dbReference>
<dbReference type="InterPro" id="IPR000477">
    <property type="entry name" value="RT_dom"/>
</dbReference>
<evidence type="ECO:0000259" key="1">
    <source>
        <dbReference type="PROSITE" id="PS50878"/>
    </source>
</evidence>
<protein>
    <recommendedName>
        <fullName evidence="1">Reverse transcriptase domain-containing protein</fullName>
    </recommendedName>
</protein>
<comment type="caution">
    <text evidence="2">The sequence shown here is derived from an EMBL/GenBank/DDBJ whole genome shotgun (WGS) entry which is preliminary data.</text>
</comment>
<feature type="domain" description="Reverse transcriptase" evidence="1">
    <location>
        <begin position="55"/>
        <end position="312"/>
    </location>
</feature>
<dbReference type="EMBL" id="JBJQOH010000004">
    <property type="protein sequence ID" value="KAL3687808.1"/>
    <property type="molecule type" value="Genomic_DNA"/>
</dbReference>
<gene>
    <name evidence="2" type="ORF">R1sor_014117</name>
</gene>
<dbReference type="InterPro" id="IPR043502">
    <property type="entry name" value="DNA/RNA_pol_sf"/>
</dbReference>
<name>A0ABD3H8P2_9MARC</name>
<dbReference type="SUPFAM" id="SSF56672">
    <property type="entry name" value="DNA/RNA polymerases"/>
    <property type="match status" value="1"/>
</dbReference>
<accession>A0ABD3H8P2</accession>
<dbReference type="PANTHER" id="PTHR47027:SF20">
    <property type="entry name" value="REVERSE TRANSCRIPTASE-LIKE PROTEIN WITH RNA-DIRECTED DNA POLYMERASE DOMAIN"/>
    <property type="match status" value="1"/>
</dbReference>
<dbReference type="PANTHER" id="PTHR47027">
    <property type="entry name" value="REVERSE TRANSCRIPTASE DOMAIN-CONTAINING PROTEIN"/>
    <property type="match status" value="1"/>
</dbReference>
<dbReference type="AlphaFoldDB" id="A0ABD3H8P2"/>
<dbReference type="PROSITE" id="PS50878">
    <property type="entry name" value="RT_POL"/>
    <property type="match status" value="1"/>
</dbReference>
<organism evidence="2 3">
    <name type="scientific">Riccia sorocarpa</name>
    <dbReference type="NCBI Taxonomy" id="122646"/>
    <lineage>
        <taxon>Eukaryota</taxon>
        <taxon>Viridiplantae</taxon>
        <taxon>Streptophyta</taxon>
        <taxon>Embryophyta</taxon>
        <taxon>Marchantiophyta</taxon>
        <taxon>Marchantiopsida</taxon>
        <taxon>Marchantiidae</taxon>
        <taxon>Marchantiales</taxon>
        <taxon>Ricciaceae</taxon>
        <taxon>Riccia</taxon>
    </lineage>
</organism>
<dbReference type="Proteomes" id="UP001633002">
    <property type="component" value="Unassembled WGS sequence"/>
</dbReference>
<proteinExistence type="predicted"/>